<comment type="caution">
    <text evidence="2">The sequence shown here is derived from an EMBL/GenBank/DDBJ whole genome shotgun (WGS) entry which is preliminary data.</text>
</comment>
<protein>
    <submittedName>
        <fullName evidence="2">Uncharacterized protein</fullName>
    </submittedName>
</protein>
<accession>A0A2V2ZX27</accession>
<dbReference type="AlphaFoldDB" id="A0A2V2ZX27"/>
<sequence length="50" mass="5912">MEKDFNEGIEYQNSGTPQDAVMNRVNQTFDKMTEDVKNMVDENERKNNKE</sequence>
<proteinExistence type="predicted"/>
<organism evidence="2 3">
    <name type="scientific">Cytobacillus oceanisediminis</name>
    <dbReference type="NCBI Taxonomy" id="665099"/>
    <lineage>
        <taxon>Bacteria</taxon>
        <taxon>Bacillati</taxon>
        <taxon>Bacillota</taxon>
        <taxon>Bacilli</taxon>
        <taxon>Bacillales</taxon>
        <taxon>Bacillaceae</taxon>
        <taxon>Cytobacillus</taxon>
    </lineage>
</organism>
<gene>
    <name evidence="2" type="ORF">DFO73_109186</name>
</gene>
<evidence type="ECO:0000256" key="1">
    <source>
        <dbReference type="SAM" id="MobiDB-lite"/>
    </source>
</evidence>
<dbReference type="EMBL" id="QGTW01000009">
    <property type="protein sequence ID" value="PWW27020.1"/>
    <property type="molecule type" value="Genomic_DNA"/>
</dbReference>
<feature type="region of interest" description="Disordered" evidence="1">
    <location>
        <begin position="1"/>
        <end position="20"/>
    </location>
</feature>
<dbReference type="Proteomes" id="UP000247150">
    <property type="component" value="Unassembled WGS sequence"/>
</dbReference>
<dbReference type="RefSeq" id="WP_181396041.1">
    <property type="nucleotide sequence ID" value="NZ_QGTW01000009.1"/>
</dbReference>
<evidence type="ECO:0000313" key="3">
    <source>
        <dbReference type="Proteomes" id="UP000247150"/>
    </source>
</evidence>
<evidence type="ECO:0000313" key="2">
    <source>
        <dbReference type="EMBL" id="PWW27020.1"/>
    </source>
</evidence>
<name>A0A2V2ZX27_9BACI</name>
<reference evidence="2 3" key="1">
    <citation type="submission" date="2018-05" db="EMBL/GenBank/DDBJ databases">
        <title>Freshwater and sediment microbial communities from various areas in North America, analyzing microbe dynamics in response to fracking.</title>
        <authorList>
            <person name="Lamendella R."/>
        </authorList>
    </citation>
    <scope>NUCLEOTIDE SEQUENCE [LARGE SCALE GENOMIC DNA]</scope>
    <source>
        <strain evidence="2 3">15_TX</strain>
    </source>
</reference>